<evidence type="ECO:0000256" key="2">
    <source>
        <dbReference type="ARBA" id="ARBA00022908"/>
    </source>
</evidence>
<dbReference type="Proteomes" id="UP000515349">
    <property type="component" value="Chromosome"/>
</dbReference>
<keyword evidence="3 5" id="KW-0238">DNA-binding</keyword>
<dbReference type="EMBL" id="CP059472">
    <property type="protein sequence ID" value="QMS99520.1"/>
    <property type="molecule type" value="Genomic_DNA"/>
</dbReference>
<proteinExistence type="inferred from homology"/>
<evidence type="ECO:0000259" key="7">
    <source>
        <dbReference type="PROSITE" id="PS51900"/>
    </source>
</evidence>
<reference evidence="11" key="2">
    <citation type="submission" date="2020-07" db="EMBL/GenBank/DDBJ databases">
        <title>Flavobacterium sp. xlx-214.</title>
        <authorList>
            <person name="Yang C."/>
        </authorList>
    </citation>
    <scope>NUCLEOTIDE SEQUENCE [LARGE SCALE GENOMIC DNA]</scope>
    <source>
        <strain evidence="11">CX-624</strain>
    </source>
</reference>
<dbReference type="AlphaFoldDB" id="A0A7D7LR76"/>
<dbReference type="InterPro" id="IPR011010">
    <property type="entry name" value="DNA_brk_join_enz"/>
</dbReference>
<dbReference type="GO" id="GO:0003677">
    <property type="term" value="F:DNA binding"/>
    <property type="evidence" value="ECO:0007669"/>
    <property type="project" value="UniProtKB-UniRule"/>
</dbReference>
<reference evidence="9 10" key="1">
    <citation type="submission" date="2020-07" db="EMBL/GenBank/DDBJ databases">
        <title>Chryseobacterium sp.cx-624.</title>
        <authorList>
            <person name="Yang C."/>
        </authorList>
    </citation>
    <scope>NUCLEOTIDE SEQUENCE [LARGE SCALE GENOMIC DNA]</scope>
    <source>
        <strain evidence="9">Cx-624</strain>
        <strain evidence="10">cx-624</strain>
    </source>
</reference>
<dbReference type="EMBL" id="JACEUX010000005">
    <property type="protein sequence ID" value="MBA5247899.1"/>
    <property type="molecule type" value="Genomic_DNA"/>
</dbReference>
<dbReference type="InterPro" id="IPR050090">
    <property type="entry name" value="Tyrosine_recombinase_XerCD"/>
</dbReference>
<evidence type="ECO:0000313" key="9">
    <source>
        <dbReference type="EMBL" id="QMS99520.1"/>
    </source>
</evidence>
<dbReference type="Pfam" id="PF00589">
    <property type="entry name" value="Phage_integrase"/>
    <property type="match status" value="1"/>
</dbReference>
<feature type="domain" description="Tyr recombinase" evidence="6">
    <location>
        <begin position="179"/>
        <end position="351"/>
    </location>
</feature>
<dbReference type="InterPro" id="IPR010998">
    <property type="entry name" value="Integrase_recombinase_N"/>
</dbReference>
<keyword evidence="4" id="KW-0233">DNA recombination</keyword>
<dbReference type="PROSITE" id="PS51898">
    <property type="entry name" value="TYR_RECOMBINASE"/>
    <property type="match status" value="1"/>
</dbReference>
<keyword evidence="2" id="KW-0229">DNA integration</keyword>
<evidence type="ECO:0000313" key="10">
    <source>
        <dbReference type="Proteomes" id="UP000515349"/>
    </source>
</evidence>
<organism evidence="9 10">
    <name type="scientific">Marnyiella aurantia</name>
    <dbReference type="NCBI Taxonomy" id="2758037"/>
    <lineage>
        <taxon>Bacteria</taxon>
        <taxon>Pseudomonadati</taxon>
        <taxon>Bacteroidota</taxon>
        <taxon>Flavobacteriia</taxon>
        <taxon>Flavobacteriales</taxon>
        <taxon>Weeksellaceae</taxon>
        <taxon>Marnyiella</taxon>
    </lineage>
</organism>
<dbReference type="PANTHER" id="PTHR30349">
    <property type="entry name" value="PHAGE INTEGRASE-RELATED"/>
    <property type="match status" value="1"/>
</dbReference>
<evidence type="ECO:0000313" key="11">
    <source>
        <dbReference type="Proteomes" id="UP000539710"/>
    </source>
</evidence>
<dbReference type="SUPFAM" id="SSF56349">
    <property type="entry name" value="DNA breaking-rejoining enzymes"/>
    <property type="match status" value="1"/>
</dbReference>
<dbReference type="PROSITE" id="PS51900">
    <property type="entry name" value="CB"/>
    <property type="match status" value="1"/>
</dbReference>
<feature type="domain" description="Core-binding (CB)" evidence="7">
    <location>
        <begin position="79"/>
        <end position="162"/>
    </location>
</feature>
<dbReference type="Pfam" id="PF13495">
    <property type="entry name" value="Phage_int_SAM_4"/>
    <property type="match status" value="1"/>
</dbReference>
<dbReference type="InterPro" id="IPR004107">
    <property type="entry name" value="Integrase_SAM-like_N"/>
</dbReference>
<evidence type="ECO:0000256" key="3">
    <source>
        <dbReference type="ARBA" id="ARBA00023125"/>
    </source>
</evidence>
<keyword evidence="11" id="KW-1185">Reference proteome</keyword>
<dbReference type="GO" id="GO:0006310">
    <property type="term" value="P:DNA recombination"/>
    <property type="evidence" value="ECO:0007669"/>
    <property type="project" value="UniProtKB-KW"/>
</dbReference>
<dbReference type="PANTHER" id="PTHR30349:SF64">
    <property type="entry name" value="PROPHAGE INTEGRASE INTD-RELATED"/>
    <property type="match status" value="1"/>
</dbReference>
<dbReference type="Gene3D" id="1.10.150.130">
    <property type="match status" value="1"/>
</dbReference>
<protein>
    <submittedName>
        <fullName evidence="9">Tyrosine-type recombinase/integrase</fullName>
    </submittedName>
</protein>
<dbReference type="InterPro" id="IPR013762">
    <property type="entry name" value="Integrase-like_cat_sf"/>
</dbReference>
<evidence type="ECO:0000313" key="8">
    <source>
        <dbReference type="EMBL" id="MBA5247899.1"/>
    </source>
</evidence>
<evidence type="ECO:0000256" key="5">
    <source>
        <dbReference type="PROSITE-ProRule" id="PRU01248"/>
    </source>
</evidence>
<dbReference type="Proteomes" id="UP000539710">
    <property type="component" value="Unassembled WGS sequence"/>
</dbReference>
<dbReference type="GO" id="GO:0015074">
    <property type="term" value="P:DNA integration"/>
    <property type="evidence" value="ECO:0007669"/>
    <property type="project" value="UniProtKB-KW"/>
</dbReference>
<evidence type="ECO:0000256" key="1">
    <source>
        <dbReference type="ARBA" id="ARBA00008857"/>
    </source>
</evidence>
<gene>
    <name evidence="9" type="ORF">H1R16_05870</name>
    <name evidence="8" type="ORF">H2507_12080</name>
</gene>
<evidence type="ECO:0000256" key="4">
    <source>
        <dbReference type="ARBA" id="ARBA00023172"/>
    </source>
</evidence>
<dbReference type="RefSeq" id="WP_181888000.1">
    <property type="nucleotide sequence ID" value="NZ_CP059472.1"/>
</dbReference>
<accession>A0A7D7LR76</accession>
<dbReference type="KEGG" id="cbau:H1R16_05870"/>
<name>A0A7D7LR76_9FLAO</name>
<dbReference type="InterPro" id="IPR044068">
    <property type="entry name" value="CB"/>
</dbReference>
<sequence>MDFSDKRYRFFEGTHEGKNVIWIQFEKNAEMIACLRSHTKARWSATNKKWYVTDNRYHRQLFNMPLQITGKAVLTQIHLLNLPEYKRFQEHLLLKGYSPNTARTYSTAFAQLLYVLKSHPVKDLTPERLRAYFLYCHGKLKLSESEIHTRINAVKFYFEQVLHRERMFIDIPRPKKKQALPKMLTKTEVRKIIEVTENPKHRLMLQVCYGIGLRVSEVVALKLRDIDSSQKLVRIEQGKGKKDRLTLLPESLLTDMRNYYLVYQPKVYLFEGQAGAAYAARSVQAVFKKALEKAGIKKKIGIHGLRHSFATHLLETGTDIRFIQDLLGHSSLKTTQIYTHVTDLSKAQIKSPLDSL</sequence>
<evidence type="ECO:0000259" key="6">
    <source>
        <dbReference type="PROSITE" id="PS51898"/>
    </source>
</evidence>
<reference evidence="8" key="3">
    <citation type="submission" date="2020-07" db="EMBL/GenBank/DDBJ databases">
        <authorList>
            <person name="Yang C."/>
        </authorList>
    </citation>
    <scope>NUCLEOTIDE SEQUENCE</scope>
    <source>
        <strain evidence="8">Cx-624</strain>
    </source>
</reference>
<dbReference type="InterPro" id="IPR002104">
    <property type="entry name" value="Integrase_catalytic"/>
</dbReference>
<comment type="similarity">
    <text evidence="1">Belongs to the 'phage' integrase family.</text>
</comment>
<dbReference type="Gene3D" id="1.10.443.10">
    <property type="entry name" value="Intergrase catalytic core"/>
    <property type="match status" value="1"/>
</dbReference>